<proteinExistence type="inferred from homology"/>
<dbReference type="SUPFAM" id="SSF52540">
    <property type="entry name" value="P-loop containing nucleoside triphosphate hydrolases"/>
    <property type="match status" value="1"/>
</dbReference>
<dbReference type="InterPro" id="IPR057495">
    <property type="entry name" value="AAA_lid_BCS1"/>
</dbReference>
<dbReference type="InterPro" id="IPR054289">
    <property type="entry name" value="DUF7025"/>
</dbReference>
<name>A0A0U5GJQ9_ASPCI</name>
<dbReference type="InterPro" id="IPR003593">
    <property type="entry name" value="AAA+_ATPase"/>
</dbReference>
<dbReference type="GO" id="GO:0016887">
    <property type="term" value="F:ATP hydrolysis activity"/>
    <property type="evidence" value="ECO:0007669"/>
    <property type="project" value="InterPro"/>
</dbReference>
<evidence type="ECO:0000259" key="13">
    <source>
        <dbReference type="SMART" id="SM00382"/>
    </source>
</evidence>
<evidence type="ECO:0000313" key="16">
    <source>
        <dbReference type="Proteomes" id="UP000054771"/>
    </source>
</evidence>
<dbReference type="Pfam" id="PF22942">
    <property type="entry name" value="DUF7025"/>
    <property type="match status" value="1"/>
</dbReference>
<dbReference type="PANTHER" id="PTHR23070">
    <property type="entry name" value="BCS1 AAA-TYPE ATPASE"/>
    <property type="match status" value="1"/>
</dbReference>
<dbReference type="SMART" id="SM00382">
    <property type="entry name" value="AAA"/>
    <property type="match status" value="1"/>
</dbReference>
<sequence length="912" mass="103434">MIASSSLLSLGEPLNATGCERAKDIARLALFKHDLAKCRRTVRPSEIPTDLEEHAEASTIRGRVLTADRPSSFDFFGEQGTRKEKSRSPSVKIEAPEADPEPSDSSRSSASTIHVSYYSETYDMLIDWLTREQNMDNAHSLIARAGYSHRTITRDYAKKKPLSFSPWGGSFFFCHKRHLLRFTCEVEEHRERIAISCFGLSKQSTRFLKELIEECRRESLEANHRDVSVFEHREGEWKRACVKLARPISTVIMDEHVKNEFVKDVEDFLDESMQIWYAERGIPYRRGYLFLGPTGTGKSSLSFSIAGEFNLDIYTLSISGVSDSTLAKLFADLSQQCIVLIEDVDAAGMERRDDRDAGQTTNSSGVTLSGLLNVIDGVSSQEGRVLIMTTNHIERLDKALTREGRVDKTVYFELASRDVTSRLFHRVFSQMPGSHKHSTEEIDDEIIKTLASEFAAKVPEEVFSPAQLLSFLLERKKSPARAVSEVEEWIEKALQSAREIKGGNATGQNQDKTPLPTAAAENPESAAWPGKPSTIPGLPTPPPGAHKLDNQLAKATNEVDDLVACKPRFKKVFEIWDKKISNYILVESLQPREAEEDDFSGYEFVVRQHIDPFSRKSTIFVDVKSKSLHDLLREVLEKVKAVSVLEPKPAIEQIVLFHFLPELKSKLDQLTHCEQSTDTADPRNPPRGIEHLRLLVDYIEKAYAPTMERLTPLLQRGEITYDLLEFLFKPGCHVYTKCPGTGKSRCVVYNAAEEITRADGTHLRLDCYYLDHDDHKIGEVEIELGIVKFRGRKPIHTLEAFPLQHHPDCEQITQDLQKCGRKFSQFIRRCKEDILMQHCKGTAFIMKNGKPLASNINSLVAINPALFYEIMPNYYCPRVSNCWDQHLITEDECLICCPTVQCFVFNEKRFCE</sequence>
<dbReference type="Gene3D" id="3.40.50.300">
    <property type="entry name" value="P-loop containing nucleotide triphosphate hydrolases"/>
    <property type="match status" value="1"/>
</dbReference>
<keyword evidence="10" id="KW-0472">Membrane</keyword>
<evidence type="ECO:0000256" key="11">
    <source>
        <dbReference type="ARBA" id="ARBA00048778"/>
    </source>
</evidence>
<gene>
    <name evidence="15" type="ORF">ASPCAL15109</name>
</gene>
<comment type="catalytic activity">
    <reaction evidence="11">
        <text>ATP + H2O = ADP + phosphate + H(+)</text>
        <dbReference type="Rhea" id="RHEA:13065"/>
        <dbReference type="ChEBI" id="CHEBI:15377"/>
        <dbReference type="ChEBI" id="CHEBI:15378"/>
        <dbReference type="ChEBI" id="CHEBI:30616"/>
        <dbReference type="ChEBI" id="CHEBI:43474"/>
        <dbReference type="ChEBI" id="CHEBI:456216"/>
    </reaction>
    <physiologicalReaction direction="left-to-right" evidence="11">
        <dbReference type="Rhea" id="RHEA:13066"/>
    </physiologicalReaction>
</comment>
<dbReference type="Proteomes" id="UP000054771">
    <property type="component" value="Unassembled WGS sequence"/>
</dbReference>
<reference evidence="16" key="1">
    <citation type="journal article" date="2016" name="Genome Announc.">
        <title>Draft genome sequences of fungus Aspergillus calidoustus.</title>
        <authorList>
            <person name="Horn F."/>
            <person name="Linde J."/>
            <person name="Mattern D.J."/>
            <person name="Walther G."/>
            <person name="Guthke R."/>
            <person name="Scherlach K."/>
            <person name="Martin K."/>
            <person name="Brakhage A.A."/>
            <person name="Petzke L."/>
            <person name="Valiante V."/>
        </authorList>
    </citation>
    <scope>NUCLEOTIDE SEQUENCE [LARGE SCALE GENOMIC DNA]</scope>
    <source>
        <strain evidence="16">SF006504</strain>
    </source>
</reference>
<dbReference type="PROSITE" id="PS00674">
    <property type="entry name" value="AAA"/>
    <property type="match status" value="1"/>
</dbReference>
<evidence type="ECO:0000256" key="8">
    <source>
        <dbReference type="ARBA" id="ARBA00022989"/>
    </source>
</evidence>
<dbReference type="Pfam" id="PF25426">
    <property type="entry name" value="AAA_lid_BCS1"/>
    <property type="match status" value="1"/>
</dbReference>
<dbReference type="Pfam" id="PF08740">
    <property type="entry name" value="BCS1_N"/>
    <property type="match status" value="1"/>
</dbReference>
<dbReference type="InterPro" id="IPR003960">
    <property type="entry name" value="ATPase_AAA_CS"/>
</dbReference>
<dbReference type="GO" id="GO:0005524">
    <property type="term" value="F:ATP binding"/>
    <property type="evidence" value="ECO:0007669"/>
    <property type="project" value="UniProtKB-KW"/>
</dbReference>
<keyword evidence="9" id="KW-0496">Mitochondrion</keyword>
<keyword evidence="3" id="KW-0812">Transmembrane</keyword>
<evidence type="ECO:0000256" key="1">
    <source>
        <dbReference type="ARBA" id="ARBA00004434"/>
    </source>
</evidence>
<accession>A0A0U5GJQ9</accession>
<evidence type="ECO:0000256" key="7">
    <source>
        <dbReference type="ARBA" id="ARBA00022840"/>
    </source>
</evidence>
<keyword evidence="8" id="KW-1133">Transmembrane helix</keyword>
<dbReference type="AlphaFoldDB" id="A0A0U5GJQ9"/>
<dbReference type="InterPro" id="IPR050747">
    <property type="entry name" value="Mitochondrial_chaperone_BCS1"/>
</dbReference>
<evidence type="ECO:0000256" key="3">
    <source>
        <dbReference type="ARBA" id="ARBA00022692"/>
    </source>
</evidence>
<evidence type="ECO:0000256" key="9">
    <source>
        <dbReference type="ARBA" id="ARBA00023128"/>
    </source>
</evidence>
<feature type="domain" description="BCS1 N-terminal" evidence="14">
    <location>
        <begin position="106"/>
        <end position="251"/>
    </location>
</feature>
<feature type="region of interest" description="Disordered" evidence="12">
    <location>
        <begin position="500"/>
        <end position="546"/>
    </location>
</feature>
<evidence type="ECO:0000259" key="14">
    <source>
        <dbReference type="SMART" id="SM01024"/>
    </source>
</evidence>
<keyword evidence="7" id="KW-0067">ATP-binding</keyword>
<dbReference type="EMBL" id="CDMC01000043">
    <property type="protein sequence ID" value="CEL12016.1"/>
    <property type="molecule type" value="Genomic_DNA"/>
</dbReference>
<evidence type="ECO:0008006" key="17">
    <source>
        <dbReference type="Google" id="ProtNLM"/>
    </source>
</evidence>
<evidence type="ECO:0000256" key="2">
    <source>
        <dbReference type="ARBA" id="ARBA00007448"/>
    </source>
</evidence>
<feature type="domain" description="AAA+ ATPase" evidence="13">
    <location>
        <begin position="284"/>
        <end position="416"/>
    </location>
</feature>
<dbReference type="InterPro" id="IPR014851">
    <property type="entry name" value="BCS1_N"/>
</dbReference>
<comment type="subcellular location">
    <subcellularLocation>
        <location evidence="1">Mitochondrion inner membrane</location>
        <topology evidence="1">Single-pass membrane protein</topology>
    </subcellularLocation>
</comment>
<dbReference type="OrthoDB" id="10251412at2759"/>
<comment type="similarity">
    <text evidence="2">Belongs to the AAA ATPase family. BCS1 subfamily.</text>
</comment>
<evidence type="ECO:0000256" key="12">
    <source>
        <dbReference type="SAM" id="MobiDB-lite"/>
    </source>
</evidence>
<keyword evidence="6" id="KW-0378">Hydrolase</keyword>
<organism evidence="15 16">
    <name type="scientific">Aspergillus calidoustus</name>
    <dbReference type="NCBI Taxonomy" id="454130"/>
    <lineage>
        <taxon>Eukaryota</taxon>
        <taxon>Fungi</taxon>
        <taxon>Dikarya</taxon>
        <taxon>Ascomycota</taxon>
        <taxon>Pezizomycotina</taxon>
        <taxon>Eurotiomycetes</taxon>
        <taxon>Eurotiomycetidae</taxon>
        <taxon>Eurotiales</taxon>
        <taxon>Aspergillaceae</taxon>
        <taxon>Aspergillus</taxon>
        <taxon>Aspergillus subgen. Nidulantes</taxon>
    </lineage>
</organism>
<dbReference type="InterPro" id="IPR027417">
    <property type="entry name" value="P-loop_NTPase"/>
</dbReference>
<dbReference type="SMART" id="SM01024">
    <property type="entry name" value="BCS1_N"/>
    <property type="match status" value="1"/>
</dbReference>
<dbReference type="STRING" id="454130.A0A0U5GJQ9"/>
<evidence type="ECO:0000256" key="10">
    <source>
        <dbReference type="ARBA" id="ARBA00023136"/>
    </source>
</evidence>
<protein>
    <recommendedName>
        <fullName evidence="17">AAA+ ATPase domain-containing protein</fullName>
    </recommendedName>
</protein>
<keyword evidence="16" id="KW-1185">Reference proteome</keyword>
<dbReference type="InterPro" id="IPR003959">
    <property type="entry name" value="ATPase_AAA_core"/>
</dbReference>
<keyword evidence="5" id="KW-0999">Mitochondrion inner membrane</keyword>
<evidence type="ECO:0000256" key="4">
    <source>
        <dbReference type="ARBA" id="ARBA00022741"/>
    </source>
</evidence>
<dbReference type="GO" id="GO:0005743">
    <property type="term" value="C:mitochondrial inner membrane"/>
    <property type="evidence" value="ECO:0007669"/>
    <property type="project" value="UniProtKB-SubCell"/>
</dbReference>
<dbReference type="Pfam" id="PF00004">
    <property type="entry name" value="AAA"/>
    <property type="match status" value="1"/>
</dbReference>
<keyword evidence="4" id="KW-0547">Nucleotide-binding</keyword>
<evidence type="ECO:0000256" key="5">
    <source>
        <dbReference type="ARBA" id="ARBA00022792"/>
    </source>
</evidence>
<feature type="region of interest" description="Disordered" evidence="12">
    <location>
        <begin position="73"/>
        <end position="110"/>
    </location>
</feature>
<evidence type="ECO:0000256" key="6">
    <source>
        <dbReference type="ARBA" id="ARBA00022801"/>
    </source>
</evidence>
<evidence type="ECO:0000313" key="15">
    <source>
        <dbReference type="EMBL" id="CEL12016.1"/>
    </source>
</evidence>